<keyword evidence="3" id="KW-1185">Reference proteome</keyword>
<dbReference type="AlphaFoldDB" id="A0A3D9H7U1"/>
<protein>
    <submittedName>
        <fullName evidence="2">Uncharacterized protein</fullName>
    </submittedName>
</protein>
<reference evidence="2 3" key="1">
    <citation type="submission" date="2018-07" db="EMBL/GenBank/DDBJ databases">
        <title>Genomic Encyclopedia of Type Strains, Phase III (KMG-III): the genomes of soil and plant-associated and newly described type strains.</title>
        <authorList>
            <person name="Whitman W."/>
        </authorList>
    </citation>
    <scope>NUCLEOTIDE SEQUENCE [LARGE SCALE GENOMIC DNA]</scope>
    <source>
        <strain evidence="2 3">CECT 8488</strain>
    </source>
</reference>
<sequence length="113" mass="13183">MLLLRLIGRLFLILALALLGLGLYLWLGGEDIMLPAGKLWFDLHVDSLQYVQVIIERHLGLTGIWQNWIQNGLLQLQAWDALVRLFIWLLVLAGIFMILGRDRSRPRYTFRKK</sequence>
<feature type="transmembrane region" description="Helical" evidence="1">
    <location>
        <begin position="7"/>
        <end position="27"/>
    </location>
</feature>
<comment type="caution">
    <text evidence="2">The sequence shown here is derived from an EMBL/GenBank/DDBJ whole genome shotgun (WGS) entry which is preliminary data.</text>
</comment>
<evidence type="ECO:0000256" key="1">
    <source>
        <dbReference type="SAM" id="Phobius"/>
    </source>
</evidence>
<accession>A0A3D9H7U1</accession>
<dbReference type="OrthoDB" id="7679120at2"/>
<dbReference type="EMBL" id="QRDW01000012">
    <property type="protein sequence ID" value="RED45026.1"/>
    <property type="molecule type" value="Genomic_DNA"/>
</dbReference>
<dbReference type="RefSeq" id="WP_115938520.1">
    <property type="nucleotide sequence ID" value="NZ_QRDW01000012.1"/>
</dbReference>
<feature type="transmembrane region" description="Helical" evidence="1">
    <location>
        <begin position="81"/>
        <end position="99"/>
    </location>
</feature>
<evidence type="ECO:0000313" key="3">
    <source>
        <dbReference type="Proteomes" id="UP000256845"/>
    </source>
</evidence>
<proteinExistence type="predicted"/>
<gene>
    <name evidence="2" type="ORF">DFP90_11218</name>
</gene>
<keyword evidence="1" id="KW-1133">Transmembrane helix</keyword>
<organism evidence="2 3">
    <name type="scientific">Aestuariispira insulae</name>
    <dbReference type="NCBI Taxonomy" id="1461337"/>
    <lineage>
        <taxon>Bacteria</taxon>
        <taxon>Pseudomonadati</taxon>
        <taxon>Pseudomonadota</taxon>
        <taxon>Alphaproteobacteria</taxon>
        <taxon>Rhodospirillales</taxon>
        <taxon>Kiloniellaceae</taxon>
        <taxon>Aestuariispira</taxon>
    </lineage>
</organism>
<keyword evidence="1" id="KW-0812">Transmembrane</keyword>
<name>A0A3D9H7U1_9PROT</name>
<dbReference type="Proteomes" id="UP000256845">
    <property type="component" value="Unassembled WGS sequence"/>
</dbReference>
<keyword evidence="1" id="KW-0472">Membrane</keyword>
<evidence type="ECO:0000313" key="2">
    <source>
        <dbReference type="EMBL" id="RED45026.1"/>
    </source>
</evidence>